<gene>
    <name evidence="5" type="ORF">METZ01_LOCUS403836</name>
</gene>
<reference evidence="5" key="1">
    <citation type="submission" date="2018-05" db="EMBL/GenBank/DDBJ databases">
        <authorList>
            <person name="Lanie J.A."/>
            <person name="Ng W.-L."/>
            <person name="Kazmierczak K.M."/>
            <person name="Andrzejewski T.M."/>
            <person name="Davidsen T.M."/>
            <person name="Wayne K.J."/>
            <person name="Tettelin H."/>
            <person name="Glass J.I."/>
            <person name="Rusch D."/>
            <person name="Podicherti R."/>
            <person name="Tsui H.-C.T."/>
            <person name="Winkler M.E."/>
        </authorList>
    </citation>
    <scope>NUCLEOTIDE SEQUENCE</scope>
</reference>
<keyword evidence="4" id="KW-0560">Oxidoreductase</keyword>
<dbReference type="AlphaFoldDB" id="A0A382VWU4"/>
<keyword evidence="3" id="KW-0274">FAD</keyword>
<feature type="non-terminal residue" evidence="5">
    <location>
        <position position="169"/>
    </location>
</feature>
<evidence type="ECO:0008006" key="6">
    <source>
        <dbReference type="Google" id="ProtNLM"/>
    </source>
</evidence>
<dbReference type="Gene3D" id="3.50.50.60">
    <property type="entry name" value="FAD/NAD(P)-binding domain"/>
    <property type="match status" value="1"/>
</dbReference>
<proteinExistence type="inferred from homology"/>
<evidence type="ECO:0000256" key="3">
    <source>
        <dbReference type="ARBA" id="ARBA00022827"/>
    </source>
</evidence>
<dbReference type="SUPFAM" id="SSF51905">
    <property type="entry name" value="FAD/NAD(P)-binding domain"/>
    <property type="match status" value="1"/>
</dbReference>
<comment type="similarity">
    <text evidence="1">Belongs to the GMC oxidoreductase family.</text>
</comment>
<sequence>MNRKYAFADSVVVVIGSGAGGGVLANELAQRGIDVVCLEAGQRLSSGDVVNNETEMFGKLTWLDPRIGSGQTIPNFPAWTCKTVGGTTMHWTASCPRLQEHEFKARSTYGDIADTSLQDWPLDLSDLEPYYVAAEDRMGVTGTHDIPRLPGNNNYKVMEAGARKLGYKQ</sequence>
<dbReference type="EMBL" id="UINC01155242">
    <property type="protein sequence ID" value="SVD50982.1"/>
    <property type="molecule type" value="Genomic_DNA"/>
</dbReference>
<evidence type="ECO:0000256" key="1">
    <source>
        <dbReference type="ARBA" id="ARBA00010790"/>
    </source>
</evidence>
<evidence type="ECO:0000313" key="5">
    <source>
        <dbReference type="EMBL" id="SVD50982.1"/>
    </source>
</evidence>
<evidence type="ECO:0000256" key="2">
    <source>
        <dbReference type="ARBA" id="ARBA00022630"/>
    </source>
</evidence>
<dbReference type="Pfam" id="PF13450">
    <property type="entry name" value="NAD_binding_8"/>
    <property type="match status" value="1"/>
</dbReference>
<protein>
    <recommendedName>
        <fullName evidence="6">Glucose-methanol-choline oxidoreductase N-terminal domain-containing protein</fullName>
    </recommendedName>
</protein>
<accession>A0A382VWU4</accession>
<name>A0A382VWU4_9ZZZZ</name>
<dbReference type="GO" id="GO:0016491">
    <property type="term" value="F:oxidoreductase activity"/>
    <property type="evidence" value="ECO:0007669"/>
    <property type="project" value="UniProtKB-KW"/>
</dbReference>
<dbReference type="InterPro" id="IPR036188">
    <property type="entry name" value="FAD/NAD-bd_sf"/>
</dbReference>
<keyword evidence="2" id="KW-0285">Flavoprotein</keyword>
<organism evidence="5">
    <name type="scientific">marine metagenome</name>
    <dbReference type="NCBI Taxonomy" id="408172"/>
    <lineage>
        <taxon>unclassified sequences</taxon>
        <taxon>metagenomes</taxon>
        <taxon>ecological metagenomes</taxon>
    </lineage>
</organism>
<dbReference type="PANTHER" id="PTHR46056">
    <property type="entry name" value="LONG-CHAIN-ALCOHOL OXIDASE"/>
    <property type="match status" value="1"/>
</dbReference>
<evidence type="ECO:0000256" key="4">
    <source>
        <dbReference type="ARBA" id="ARBA00023002"/>
    </source>
</evidence>
<dbReference type="PANTHER" id="PTHR46056:SF12">
    <property type="entry name" value="LONG-CHAIN-ALCOHOL OXIDASE"/>
    <property type="match status" value="1"/>
</dbReference>